<dbReference type="CDD" id="cd00096">
    <property type="entry name" value="Ig"/>
    <property type="match status" value="1"/>
</dbReference>
<evidence type="ECO:0000256" key="4">
    <source>
        <dbReference type="ARBA" id="ARBA00023157"/>
    </source>
</evidence>
<dbReference type="InterPro" id="IPR036179">
    <property type="entry name" value="Ig-like_dom_sf"/>
</dbReference>
<proteinExistence type="predicted"/>
<dbReference type="Pfam" id="PF13855">
    <property type="entry name" value="LRR_8"/>
    <property type="match status" value="3"/>
</dbReference>
<feature type="signal peptide" evidence="5">
    <location>
        <begin position="1"/>
        <end position="27"/>
    </location>
</feature>
<dbReference type="SMART" id="SM00369">
    <property type="entry name" value="LRR_TYP"/>
    <property type="match status" value="9"/>
</dbReference>
<dbReference type="PANTHER" id="PTHR24366:SF170">
    <property type="entry name" value="RE50361P"/>
    <property type="match status" value="1"/>
</dbReference>
<dbReference type="PRINTS" id="PR00019">
    <property type="entry name" value="LEURICHRPT"/>
</dbReference>
<dbReference type="InterPro" id="IPR001611">
    <property type="entry name" value="Leu-rich_rpt"/>
</dbReference>
<protein>
    <recommendedName>
        <fullName evidence="6">Ig-like domain-containing protein</fullName>
    </recommendedName>
</protein>
<keyword evidence="2 5" id="KW-0732">Signal</keyword>
<feature type="chain" id="PRO_5040139919" description="Ig-like domain-containing protein" evidence="5">
    <location>
        <begin position="28"/>
        <end position="874"/>
    </location>
</feature>
<dbReference type="Pfam" id="PF13927">
    <property type="entry name" value="Ig_3"/>
    <property type="match status" value="1"/>
</dbReference>
<evidence type="ECO:0000313" key="8">
    <source>
        <dbReference type="Proteomes" id="UP001154078"/>
    </source>
</evidence>
<dbReference type="Proteomes" id="UP001154078">
    <property type="component" value="Chromosome 7"/>
</dbReference>
<evidence type="ECO:0000259" key="6">
    <source>
        <dbReference type="PROSITE" id="PS50835"/>
    </source>
</evidence>
<keyword evidence="1" id="KW-0433">Leucine-rich repeat</keyword>
<dbReference type="InterPro" id="IPR013783">
    <property type="entry name" value="Ig-like_fold"/>
</dbReference>
<name>A0A9P0BCZ7_BRAAE</name>
<dbReference type="InterPro" id="IPR003591">
    <property type="entry name" value="Leu-rich_rpt_typical-subtyp"/>
</dbReference>
<dbReference type="AlphaFoldDB" id="A0A9P0BCZ7"/>
<organism evidence="7 8">
    <name type="scientific">Brassicogethes aeneus</name>
    <name type="common">Rape pollen beetle</name>
    <name type="synonym">Meligethes aeneus</name>
    <dbReference type="NCBI Taxonomy" id="1431903"/>
    <lineage>
        <taxon>Eukaryota</taxon>
        <taxon>Metazoa</taxon>
        <taxon>Ecdysozoa</taxon>
        <taxon>Arthropoda</taxon>
        <taxon>Hexapoda</taxon>
        <taxon>Insecta</taxon>
        <taxon>Pterygota</taxon>
        <taxon>Neoptera</taxon>
        <taxon>Endopterygota</taxon>
        <taxon>Coleoptera</taxon>
        <taxon>Polyphaga</taxon>
        <taxon>Cucujiformia</taxon>
        <taxon>Nitidulidae</taxon>
        <taxon>Meligethinae</taxon>
        <taxon>Brassicogethes</taxon>
    </lineage>
</organism>
<dbReference type="SMART" id="SM00409">
    <property type="entry name" value="IG"/>
    <property type="match status" value="1"/>
</dbReference>
<gene>
    <name evidence="7" type="ORF">MELIAE_LOCUS9962</name>
</gene>
<dbReference type="PROSITE" id="PS51450">
    <property type="entry name" value="LRR"/>
    <property type="match status" value="3"/>
</dbReference>
<feature type="domain" description="Ig-like" evidence="6">
    <location>
        <begin position="429"/>
        <end position="542"/>
    </location>
</feature>
<dbReference type="PANTHER" id="PTHR24366">
    <property type="entry name" value="IG(IMMUNOGLOBULIN) AND LRR(LEUCINE RICH REPEAT) DOMAINS"/>
    <property type="match status" value="1"/>
</dbReference>
<dbReference type="InterPro" id="IPR003598">
    <property type="entry name" value="Ig_sub2"/>
</dbReference>
<evidence type="ECO:0000256" key="3">
    <source>
        <dbReference type="ARBA" id="ARBA00022737"/>
    </source>
</evidence>
<keyword evidence="4" id="KW-1015">Disulfide bond</keyword>
<keyword evidence="8" id="KW-1185">Reference proteome</keyword>
<dbReference type="SUPFAM" id="SSF52058">
    <property type="entry name" value="L domain-like"/>
    <property type="match status" value="1"/>
</dbReference>
<dbReference type="SUPFAM" id="SSF48726">
    <property type="entry name" value="Immunoglobulin"/>
    <property type="match status" value="1"/>
</dbReference>
<dbReference type="EMBL" id="OV121138">
    <property type="protein sequence ID" value="CAH0560154.1"/>
    <property type="molecule type" value="Genomic_DNA"/>
</dbReference>
<reference evidence="7" key="1">
    <citation type="submission" date="2021-12" db="EMBL/GenBank/DDBJ databases">
        <authorList>
            <person name="King R."/>
        </authorList>
    </citation>
    <scope>NUCLEOTIDE SEQUENCE</scope>
</reference>
<dbReference type="OrthoDB" id="10061535at2759"/>
<dbReference type="InterPro" id="IPR007110">
    <property type="entry name" value="Ig-like_dom"/>
</dbReference>
<dbReference type="Gene3D" id="2.60.40.10">
    <property type="entry name" value="Immunoglobulins"/>
    <property type="match status" value="1"/>
</dbReference>
<evidence type="ECO:0000256" key="1">
    <source>
        <dbReference type="ARBA" id="ARBA00022614"/>
    </source>
</evidence>
<dbReference type="SMART" id="SM00408">
    <property type="entry name" value="IGc2"/>
    <property type="match status" value="1"/>
</dbReference>
<evidence type="ECO:0000256" key="5">
    <source>
        <dbReference type="SAM" id="SignalP"/>
    </source>
</evidence>
<keyword evidence="3" id="KW-0677">Repeat</keyword>
<dbReference type="PROSITE" id="PS50835">
    <property type="entry name" value="IG_LIKE"/>
    <property type="match status" value="1"/>
</dbReference>
<evidence type="ECO:0000313" key="7">
    <source>
        <dbReference type="EMBL" id="CAH0560154.1"/>
    </source>
</evidence>
<dbReference type="InterPro" id="IPR003599">
    <property type="entry name" value="Ig_sub"/>
</dbReference>
<dbReference type="Gene3D" id="3.80.10.10">
    <property type="entry name" value="Ribonuclease Inhibitor"/>
    <property type="match status" value="2"/>
</dbReference>
<dbReference type="SMART" id="SM00364">
    <property type="entry name" value="LRR_BAC"/>
    <property type="match status" value="3"/>
</dbReference>
<dbReference type="InterPro" id="IPR032675">
    <property type="entry name" value="LRR_dom_sf"/>
</dbReference>
<evidence type="ECO:0000256" key="2">
    <source>
        <dbReference type="ARBA" id="ARBA00022729"/>
    </source>
</evidence>
<sequence length="874" mass="100707">MDTISQPHYAGVKLCFFILFILPTVKSHTRHGDLTLLRPPENCQYLKTTLICRNRTTEGLNINPAVTHVDLDRVTGANLDVTNVHQLKWTRSEIVDVSDLLVKPNQLKKLDLAYNNLTKLQDHQFKDYVSLNELNISNNAIVDLPRYVFSNLNLSKLCLAHNNLIALPFQVFKPMQHMHMLDLSYNHLATILDHFFMLNKYIEVLLLNDNRINKLTSNALADLTELQRLDLSNNKLNVIAKGLFDRLNNLKYLNLANNPIDNMASGTFRGLNNLRQLDISGNKVTHLTFGLLHFSPNLIHLTIDNTSLESIRNSELLGVSGLKTLRIRNNRYLKEIEAYVLSDTPLLTELDISGNELQFLPLTLKNLTNLQKLNISNNPWACDCRMFWFYTWAEKARRDNVTMSDLSCGPYAYPNDMLLTLHHLNCTSPRIEYKTPTRLYRLKSDALLECRYAAYPLPTLTWVTPKREVYHWNPDPFVPGIFDKHPHAHSQYMTPLRVIPPRIQVLDNGTLWIKNVTREDCGRYTCYASNPVANQTEDVLLHIDPTDWNHVRIISLIVGTQSAAGFLGLTLLVQFLRYIINRFGIFNNFCSFCKRDRVSPRARQIYAMLDNIEQYKSQQLERLRENYTQQVHRIRDNCNQQMEWIQSSYQSQAKHLGHFRDVGTQHLTTLRDQYNDQASLQVKKVRDYSTTQLNWVRENYVFQRNKIRKFSAHKVLQLRESYKYQQQTLNKVLENLPSLYFENCRAGTCGKAESIVFDANDVENIDIYLKAKIEKLANLEDPNSSELSQSRLSLYYTPTERSLDSDSLKSPLGDIYINHIENMSELPPLPPLPPYEGPSTSKACFLDLNASISSQCMIEAEKHVAKGAGDETAL</sequence>
<accession>A0A9P0BCZ7</accession>